<dbReference type="Gene3D" id="3.30.70.1280">
    <property type="entry name" value="SP0830-like domains"/>
    <property type="match status" value="1"/>
</dbReference>
<dbReference type="EMBL" id="RBAM01000012">
    <property type="protein sequence ID" value="RKN65346.1"/>
    <property type="molecule type" value="Genomic_DNA"/>
</dbReference>
<dbReference type="InterPro" id="IPR012545">
    <property type="entry name" value="DUF1697"/>
</dbReference>
<gene>
    <name evidence="1" type="ORF">D7231_26455</name>
</gene>
<dbReference type="PANTHER" id="PTHR36439">
    <property type="entry name" value="BLL4334 PROTEIN"/>
    <property type="match status" value="1"/>
</dbReference>
<evidence type="ECO:0000313" key="1">
    <source>
        <dbReference type="EMBL" id="RKN65346.1"/>
    </source>
</evidence>
<comment type="caution">
    <text evidence="1">The sequence shown here is derived from an EMBL/GenBank/DDBJ whole genome shotgun (WGS) entry which is preliminary data.</text>
</comment>
<evidence type="ECO:0000313" key="2">
    <source>
        <dbReference type="Proteomes" id="UP000270343"/>
    </source>
</evidence>
<dbReference type="AlphaFoldDB" id="A0A3B0AZ73"/>
<dbReference type="RefSeq" id="WP_120758056.1">
    <property type="nucleotide sequence ID" value="NZ_RBAM01000012.1"/>
</dbReference>
<accession>A0A3B0AZ73</accession>
<proteinExistence type="predicted"/>
<dbReference type="OrthoDB" id="9806494at2"/>
<dbReference type="PIRSF" id="PIRSF008502">
    <property type="entry name" value="UCP008502"/>
    <property type="match status" value="1"/>
</dbReference>
<protein>
    <submittedName>
        <fullName evidence="1">DUF1697 domain-containing protein</fullName>
    </submittedName>
</protein>
<dbReference type="Proteomes" id="UP000270343">
    <property type="component" value="Unassembled WGS sequence"/>
</dbReference>
<dbReference type="PANTHER" id="PTHR36439:SF1">
    <property type="entry name" value="DUF1697 DOMAIN-CONTAINING PROTEIN"/>
    <property type="match status" value="1"/>
</dbReference>
<reference evidence="1 2" key="1">
    <citation type="journal article" date="2015" name="Antonie Van Leeuwenhoek">
        <title>Streptomyces klenkii sp. nov., isolated from deep marine sediment.</title>
        <authorList>
            <person name="Veyisoglu A."/>
            <person name="Sahin N."/>
        </authorList>
    </citation>
    <scope>NUCLEOTIDE SEQUENCE [LARGE SCALE GENOMIC DNA]</scope>
    <source>
        <strain evidence="1 2">KCTC 29202</strain>
    </source>
</reference>
<dbReference type="Pfam" id="PF08002">
    <property type="entry name" value="DUF1697"/>
    <property type="match status" value="1"/>
</dbReference>
<name>A0A3B0AZ73_9ACTN</name>
<organism evidence="1 2">
    <name type="scientific">Streptomyces klenkii</name>
    <dbReference type="NCBI Taxonomy" id="1420899"/>
    <lineage>
        <taxon>Bacteria</taxon>
        <taxon>Bacillati</taxon>
        <taxon>Actinomycetota</taxon>
        <taxon>Actinomycetes</taxon>
        <taxon>Kitasatosporales</taxon>
        <taxon>Streptomycetaceae</taxon>
        <taxon>Streptomyces</taxon>
    </lineage>
</organism>
<dbReference type="SUPFAM" id="SSF160379">
    <property type="entry name" value="SP0830-like"/>
    <property type="match status" value="1"/>
</dbReference>
<sequence>MTTYVALLRGINVGGKKRVPMQTLRELLSGMGCGSVRTHLNSGNAVFTHPGPDPDELARELERAIERELGFAVTCMVRDAGDMRRVVDADPFAGRAVDPARYLVTFLAGPADPATVADVDAAAYAPEEFVLAGRELYVYYAAGIRDAKLAKVLTERRLGTAGTGRNWNTVTKLAAMAQETQQSEEPGAAGG</sequence>
<keyword evidence="2" id="KW-1185">Reference proteome</keyword>